<protein>
    <submittedName>
        <fullName evidence="3">Bifunctional AP-4-A phosphorylase/ADP sulfurylase</fullName>
        <ecNumber evidence="3">2.7.7.53</ecNumber>
    </submittedName>
</protein>
<feature type="domain" description="Ap4A phosphorylase 1/2 N-terminal" evidence="2">
    <location>
        <begin position="133"/>
        <end position="200"/>
    </location>
</feature>
<dbReference type="Proteomes" id="UP001383192">
    <property type="component" value="Unassembled WGS sequence"/>
</dbReference>
<keyword evidence="3" id="KW-0548">Nucleotidyltransferase</keyword>
<keyword evidence="3" id="KW-0808">Transferase</keyword>
<dbReference type="InterPro" id="IPR045759">
    <property type="entry name" value="Ap4A_phos1/2_N"/>
</dbReference>
<dbReference type="Pfam" id="PF09830">
    <property type="entry name" value="ATP_transf"/>
    <property type="match status" value="1"/>
</dbReference>
<feature type="domain" description="ATP adenylyltransferase C-terminal" evidence="1">
    <location>
        <begin position="218"/>
        <end position="356"/>
    </location>
</feature>
<evidence type="ECO:0000259" key="1">
    <source>
        <dbReference type="Pfam" id="PF09830"/>
    </source>
</evidence>
<gene>
    <name evidence="3" type="primary">APA2</name>
    <name evidence="3" type="ORF">VNI00_011739</name>
</gene>
<dbReference type="GO" id="GO:0005524">
    <property type="term" value="F:ATP binding"/>
    <property type="evidence" value="ECO:0007669"/>
    <property type="project" value="InterPro"/>
</dbReference>
<keyword evidence="4" id="KW-1185">Reference proteome</keyword>
<evidence type="ECO:0000259" key="2">
    <source>
        <dbReference type="Pfam" id="PF19327"/>
    </source>
</evidence>
<evidence type="ECO:0000313" key="3">
    <source>
        <dbReference type="EMBL" id="KAK7035446.1"/>
    </source>
</evidence>
<dbReference type="Pfam" id="PF19327">
    <property type="entry name" value="Ap4A_phos_N"/>
    <property type="match status" value="2"/>
</dbReference>
<dbReference type="PANTHER" id="PTHR38420:SF1">
    <property type="entry name" value="PUTATIVE (AFU_ORTHOLOGUE AFUA_5G14690)-RELATED"/>
    <property type="match status" value="1"/>
</dbReference>
<dbReference type="EC" id="2.7.7.53" evidence="3"/>
<dbReference type="InterPro" id="IPR036265">
    <property type="entry name" value="HIT-like_sf"/>
</dbReference>
<dbReference type="AlphaFoldDB" id="A0AAW0C9R5"/>
<organism evidence="3 4">
    <name type="scientific">Paramarasmius palmivorus</name>
    <dbReference type="NCBI Taxonomy" id="297713"/>
    <lineage>
        <taxon>Eukaryota</taxon>
        <taxon>Fungi</taxon>
        <taxon>Dikarya</taxon>
        <taxon>Basidiomycota</taxon>
        <taxon>Agaricomycotina</taxon>
        <taxon>Agaricomycetes</taxon>
        <taxon>Agaricomycetidae</taxon>
        <taxon>Agaricales</taxon>
        <taxon>Marasmiineae</taxon>
        <taxon>Marasmiaceae</taxon>
        <taxon>Paramarasmius</taxon>
    </lineage>
</organism>
<comment type="caution">
    <text evidence="3">The sequence shown here is derived from an EMBL/GenBank/DDBJ whole genome shotgun (WGS) entry which is preliminary data.</text>
</comment>
<accession>A0AAW0C9R5</accession>
<dbReference type="EMBL" id="JAYKXP010000052">
    <property type="protein sequence ID" value="KAK7035446.1"/>
    <property type="molecule type" value="Genomic_DNA"/>
</dbReference>
<dbReference type="InterPro" id="IPR009163">
    <property type="entry name" value="Ap4A_phos1/2"/>
</dbReference>
<evidence type="ECO:0000313" key="4">
    <source>
        <dbReference type="Proteomes" id="UP001383192"/>
    </source>
</evidence>
<dbReference type="Gene3D" id="3.30.428.70">
    <property type="match status" value="1"/>
</dbReference>
<feature type="domain" description="Ap4A phosphorylase 1/2 N-terminal" evidence="2">
    <location>
        <begin position="3"/>
        <end position="121"/>
    </location>
</feature>
<dbReference type="PANTHER" id="PTHR38420">
    <property type="entry name" value="AP-4-A PHOSPHORYLASE II"/>
    <property type="match status" value="1"/>
</dbReference>
<sequence>MLPREIIDKIPSFYEKALASGDLFFFPSSIHHYLESGVEYEIRLCPALQRKPHLPTPHFDENVDVIAKAVENGAEKSKDPFSPPYNAGLFVGYLEEDYVVLLNKYAVVAEHFLVVTKGFRESLLRTSITTLNVSSEFRSQSSPPTPSDLKHSYALLVAASKARKNMICIYNCGDLSGASQPHKHLQFIPLENEDGPPIEALARNVKLENPDKPFSINSLPYANHVYRFPSRLASSKPEEYERTLTNAFISLLDLAISTIRHDPDYPAGKASYNVILTLEHLVRSHAGMCLAFWLIMFPLAQYIFPRKGENYTLSSTGGILSINSLGYAGMLLVKSEEELEAVKKEGVGKILGSVGLKSVHEIQVAGVNGDHDGLRL</sequence>
<dbReference type="InterPro" id="IPR019200">
    <property type="entry name" value="ATP_adenylylTrfase_C"/>
</dbReference>
<dbReference type="SUPFAM" id="SSF54197">
    <property type="entry name" value="HIT-like"/>
    <property type="match status" value="1"/>
</dbReference>
<proteinExistence type="predicted"/>
<dbReference type="InterPro" id="IPR043171">
    <property type="entry name" value="Ap4A_phos1/2-like"/>
</dbReference>
<dbReference type="GO" id="GO:0009117">
    <property type="term" value="P:nucleotide metabolic process"/>
    <property type="evidence" value="ECO:0007669"/>
    <property type="project" value="InterPro"/>
</dbReference>
<reference evidence="3 4" key="1">
    <citation type="submission" date="2024-01" db="EMBL/GenBank/DDBJ databases">
        <title>A draft genome for a cacao thread blight-causing isolate of Paramarasmius palmivorus.</title>
        <authorList>
            <person name="Baruah I.K."/>
            <person name="Bukari Y."/>
            <person name="Amoako-Attah I."/>
            <person name="Meinhardt L.W."/>
            <person name="Bailey B.A."/>
            <person name="Cohen S.P."/>
        </authorList>
    </citation>
    <scope>NUCLEOTIDE SEQUENCE [LARGE SCALE GENOMIC DNA]</scope>
    <source>
        <strain evidence="3 4">GH-12</strain>
    </source>
</reference>
<name>A0AAW0C9R5_9AGAR</name>
<dbReference type="GO" id="GO:0003877">
    <property type="term" value="F:ATP:ADP adenylyltransferase activity"/>
    <property type="evidence" value="ECO:0007669"/>
    <property type="project" value="UniProtKB-EC"/>
</dbReference>